<dbReference type="AlphaFoldDB" id="A0AA36XJ68"/>
<dbReference type="RefSeq" id="WP_003780333.1">
    <property type="nucleotide sequence ID" value="NZ_CP094241.1"/>
</dbReference>
<evidence type="ECO:0000313" key="5">
    <source>
        <dbReference type="EMBL" id="EGQ74289.1"/>
    </source>
</evidence>
<dbReference type="Pfam" id="PF04717">
    <property type="entry name" value="Phage_base_V"/>
    <property type="match status" value="1"/>
</dbReference>
<dbReference type="InterPro" id="IPR006533">
    <property type="entry name" value="T6SS_Vgr_RhsGE"/>
</dbReference>
<proteinExistence type="inferred from homology"/>
<feature type="domain" description="Gp5/Type VI secretion system Vgr protein OB-fold" evidence="3">
    <location>
        <begin position="421"/>
        <end position="470"/>
    </location>
</feature>
<evidence type="ECO:0000256" key="1">
    <source>
        <dbReference type="ARBA" id="ARBA00005558"/>
    </source>
</evidence>
<comment type="caution">
    <text evidence="5">The sequence shown here is derived from an EMBL/GenBank/DDBJ whole genome shotgun (WGS) entry which is preliminary data.</text>
</comment>
<dbReference type="Gene3D" id="3.55.50.10">
    <property type="entry name" value="Baseplate protein-like domains"/>
    <property type="match status" value="1"/>
</dbReference>
<reference evidence="5 6" key="1">
    <citation type="submission" date="2011-05" db="EMBL/GenBank/DDBJ databases">
        <authorList>
            <person name="Muzny D."/>
            <person name="Qin X."/>
            <person name="Deng J."/>
            <person name="Jiang H."/>
            <person name="Liu Y."/>
            <person name="Qu J."/>
            <person name="Song X.-Z."/>
            <person name="Zhang L."/>
            <person name="Thornton R."/>
            <person name="Coyle M."/>
            <person name="Francisco L."/>
            <person name="Jackson L."/>
            <person name="Javaid M."/>
            <person name="Korchina V."/>
            <person name="Kovar C."/>
            <person name="Mata R."/>
            <person name="Mathew T."/>
            <person name="Ngo R."/>
            <person name="Nguyen L."/>
            <person name="Nguyen N."/>
            <person name="Okwuonu G."/>
            <person name="Ongeri F."/>
            <person name="Pham C."/>
            <person name="Simmons D."/>
            <person name="Wilczek-Boney K."/>
            <person name="Hale W."/>
            <person name="Jakkamsetti A."/>
            <person name="Pham P."/>
            <person name="Ruth R."/>
            <person name="San Lucas F."/>
            <person name="Warren J."/>
            <person name="Zhang J."/>
            <person name="Zhao Z."/>
            <person name="Zhou C."/>
            <person name="Zhu D."/>
            <person name="Lee S."/>
            <person name="Bess C."/>
            <person name="Blankenburg K."/>
            <person name="Forbes L."/>
            <person name="Fu Q."/>
            <person name="Gubbala S."/>
            <person name="Hirani K."/>
            <person name="Jayaseelan J.C."/>
            <person name="Lara F."/>
            <person name="Munidasa M."/>
            <person name="Palculict T."/>
            <person name="Patil S."/>
            <person name="Pu L.-L."/>
            <person name="Saada N."/>
            <person name="Tang L."/>
            <person name="Weissenberger G."/>
            <person name="Zhu Y."/>
            <person name="Hemphill L."/>
            <person name="Shang Y."/>
            <person name="Youmans B."/>
            <person name="Ayvaz T."/>
            <person name="Ross M."/>
            <person name="Santibanez J."/>
            <person name="Aqrawi P."/>
            <person name="Gross S."/>
            <person name="Joshi V."/>
            <person name="Fowler G."/>
            <person name="Nazareth L."/>
            <person name="Reid J."/>
            <person name="Worley K."/>
            <person name="Petrosino J."/>
            <person name="Highlander S."/>
            <person name="Gibbs R."/>
        </authorList>
    </citation>
    <scope>NUCLEOTIDE SEQUENCE [LARGE SCALE GENOMIC DNA]</scope>
    <source>
        <strain evidence="5 6">ATCC 33926</strain>
    </source>
</reference>
<organism evidence="5 6">
    <name type="scientific">Neisseria macacae ATCC 33926</name>
    <dbReference type="NCBI Taxonomy" id="997348"/>
    <lineage>
        <taxon>Bacteria</taxon>
        <taxon>Pseudomonadati</taxon>
        <taxon>Pseudomonadota</taxon>
        <taxon>Betaproteobacteria</taxon>
        <taxon>Neisseriales</taxon>
        <taxon>Neisseriaceae</taxon>
        <taxon>Neisseria</taxon>
    </lineage>
</organism>
<dbReference type="Pfam" id="PF22178">
    <property type="entry name" value="Gp5_trimer_C"/>
    <property type="match status" value="1"/>
</dbReference>
<dbReference type="InterPro" id="IPR017847">
    <property type="entry name" value="T6SS_RhsGE_Vgr_subset"/>
</dbReference>
<name>A0AA36XJ68_9NEIS</name>
<dbReference type="Gene3D" id="4.10.220.110">
    <property type="match status" value="1"/>
</dbReference>
<dbReference type="NCBIfam" id="TIGR01646">
    <property type="entry name" value="vgr_GE"/>
    <property type="match status" value="1"/>
</dbReference>
<evidence type="ECO:0000259" key="4">
    <source>
        <dbReference type="Pfam" id="PF22178"/>
    </source>
</evidence>
<evidence type="ECO:0000256" key="2">
    <source>
        <dbReference type="SAM" id="MobiDB-lite"/>
    </source>
</evidence>
<comment type="similarity">
    <text evidence="1">Belongs to the VgrG protein family.</text>
</comment>
<dbReference type="InterPro" id="IPR006531">
    <property type="entry name" value="Gp5/Vgr_OB"/>
</dbReference>
<sequence length="780" mass="85577">MIENRKTDTQAKLVFNVNKEFPEMNRTVVAHTPLGSQLLFKKMLGTEFVSNLFEFNITLVSKDSNLQGKDIIGQPITLEIDTEAGSPRYLNGLVTDFGYIGEDEDEEDYHAYTCTARPFMWYLTQNTDSRVFVDKSVLDIANEVLSPFGFPFQVKCQKGYRTRGFCVQYQENSFNFLNRLFEQEGIYYYFTHSNGSHELVIADDVGTLEAIPSPNIPYHSKNTAPGAPNIAYIDVWEERDALKSSQFVTQEYNYKNAKVPMKSSDSVHDFSSVPMEHYDFYTGFSDVSEAQNYSQVRSEDLKSQTKIITGSGTALTVAPGYTFTLSKHPHSSSNTEYTILKADYDFEEAGYTTGDRIGKFRISFRVLPKSYPYRPPLKTPKPKVLGTQAATVTGPAGEEVYTNEYGDIKVQFHWDRYGKMDENSSNWVRVTQGSAGAGYGSINTPRIGEEVLVDFINGDADRPIVLGRLYNSAMSPPWGFPAAAKQSGIKSKSFNSPLSNFNELMFNDTAGSEMVNFQAQKDLTSLVKNNETRNVNNDRTTTIGNNETVTVVGDRAKTVQKNETASITQNRTKSVGQNETSSITQNQSISVGDNQSTSVGKDQSVNVGKNRSRSVGLNEKVGIGQSQALTVGQDQNVAVGKNQALTVGANRNKTVVANEVSSIGGNKQETVSLNGMNNVGIGQMTNIGAGYMLNVGAGWMTNVVGAEMHSVGLVMGLNAGMNIGLNAGRNITLSAGKKITIQVGSSMILIDKNKISIVSKTIKIVGTKVVDIDGKKVDIN</sequence>
<dbReference type="InterPro" id="IPR037026">
    <property type="entry name" value="Vgr_OB-fold_dom_sf"/>
</dbReference>
<evidence type="ECO:0000259" key="3">
    <source>
        <dbReference type="Pfam" id="PF04717"/>
    </source>
</evidence>
<protein>
    <submittedName>
        <fullName evidence="5">Type VI secretion system Vgr family protein</fullName>
    </submittedName>
</protein>
<evidence type="ECO:0000313" key="6">
    <source>
        <dbReference type="Proteomes" id="UP000004982"/>
    </source>
</evidence>
<feature type="region of interest" description="Disordered" evidence="2">
    <location>
        <begin position="561"/>
        <end position="613"/>
    </location>
</feature>
<dbReference type="SUPFAM" id="SSF69349">
    <property type="entry name" value="Phage fibre proteins"/>
    <property type="match status" value="2"/>
</dbReference>
<accession>A0AA36XJ68</accession>
<dbReference type="Pfam" id="PF05954">
    <property type="entry name" value="Phage_GPD"/>
    <property type="match status" value="1"/>
</dbReference>
<dbReference type="InterPro" id="IPR054030">
    <property type="entry name" value="Gp5_Vgr_C"/>
</dbReference>
<gene>
    <name evidence="5" type="ORF">HMPREF9418_2876</name>
</gene>
<dbReference type="NCBIfam" id="TIGR03361">
    <property type="entry name" value="VI_Rhs_Vgr"/>
    <property type="match status" value="1"/>
</dbReference>
<dbReference type="Proteomes" id="UP000004982">
    <property type="component" value="Unassembled WGS sequence"/>
</dbReference>
<dbReference type="Gene3D" id="2.40.50.230">
    <property type="entry name" value="Gp5 N-terminal domain"/>
    <property type="match status" value="1"/>
</dbReference>
<feature type="domain" description="Gp5/Type VI secretion system Vgr C-terminal trimerisation" evidence="4">
    <location>
        <begin position="487"/>
        <end position="599"/>
    </location>
</feature>
<dbReference type="SUPFAM" id="SSF69255">
    <property type="entry name" value="gp5 N-terminal domain-like"/>
    <property type="match status" value="1"/>
</dbReference>
<dbReference type="Gene3D" id="2.30.110.50">
    <property type="match status" value="1"/>
</dbReference>
<dbReference type="EMBL" id="AFQE01000142">
    <property type="protein sequence ID" value="EGQ74289.1"/>
    <property type="molecule type" value="Genomic_DNA"/>
</dbReference>
<dbReference type="SUPFAM" id="SSF69279">
    <property type="entry name" value="Phage tail proteins"/>
    <property type="match status" value="2"/>
</dbReference>